<reference evidence="1 2" key="1">
    <citation type="journal article" date="2021" name="Commun. Biol.">
        <title>The genome of Shorea leprosula (Dipterocarpaceae) highlights the ecological relevance of drought in aseasonal tropical rainforests.</title>
        <authorList>
            <person name="Ng K.K.S."/>
            <person name="Kobayashi M.J."/>
            <person name="Fawcett J.A."/>
            <person name="Hatakeyama M."/>
            <person name="Paape T."/>
            <person name="Ng C.H."/>
            <person name="Ang C.C."/>
            <person name="Tnah L.H."/>
            <person name="Lee C.T."/>
            <person name="Nishiyama T."/>
            <person name="Sese J."/>
            <person name="O'Brien M.J."/>
            <person name="Copetti D."/>
            <person name="Mohd Noor M.I."/>
            <person name="Ong R.C."/>
            <person name="Putra M."/>
            <person name="Sireger I.Z."/>
            <person name="Indrioko S."/>
            <person name="Kosugi Y."/>
            <person name="Izuno A."/>
            <person name="Isagi Y."/>
            <person name="Lee S.L."/>
            <person name="Shimizu K.K."/>
        </authorList>
    </citation>
    <scope>NUCLEOTIDE SEQUENCE [LARGE SCALE GENOMIC DNA]</scope>
    <source>
        <strain evidence="1">214</strain>
    </source>
</reference>
<evidence type="ECO:0000313" key="1">
    <source>
        <dbReference type="EMBL" id="GKV38234.1"/>
    </source>
</evidence>
<comment type="caution">
    <text evidence="1">The sequence shown here is derived from an EMBL/GenBank/DDBJ whole genome shotgun (WGS) entry which is preliminary data.</text>
</comment>
<dbReference type="EMBL" id="BPVZ01000127">
    <property type="protein sequence ID" value="GKV38234.1"/>
    <property type="molecule type" value="Genomic_DNA"/>
</dbReference>
<organism evidence="1 2">
    <name type="scientific">Rubroshorea leprosula</name>
    <dbReference type="NCBI Taxonomy" id="152421"/>
    <lineage>
        <taxon>Eukaryota</taxon>
        <taxon>Viridiplantae</taxon>
        <taxon>Streptophyta</taxon>
        <taxon>Embryophyta</taxon>
        <taxon>Tracheophyta</taxon>
        <taxon>Spermatophyta</taxon>
        <taxon>Magnoliopsida</taxon>
        <taxon>eudicotyledons</taxon>
        <taxon>Gunneridae</taxon>
        <taxon>Pentapetalae</taxon>
        <taxon>rosids</taxon>
        <taxon>malvids</taxon>
        <taxon>Malvales</taxon>
        <taxon>Dipterocarpaceae</taxon>
        <taxon>Rubroshorea</taxon>
    </lineage>
</organism>
<name>A0AAV5LM89_9ROSI</name>
<accession>A0AAV5LM89</accession>
<keyword evidence="2" id="KW-1185">Reference proteome</keyword>
<evidence type="ECO:0000313" key="2">
    <source>
        <dbReference type="Proteomes" id="UP001054252"/>
    </source>
</evidence>
<dbReference type="AlphaFoldDB" id="A0AAV5LM89"/>
<protein>
    <submittedName>
        <fullName evidence="1">Uncharacterized protein</fullName>
    </submittedName>
</protein>
<sequence length="43" mass="4928">MTSASFVNRFLHNWLHVVHQKQKVVTPVLKHGKQPGEDQGHPN</sequence>
<dbReference type="Proteomes" id="UP001054252">
    <property type="component" value="Unassembled WGS sequence"/>
</dbReference>
<proteinExistence type="predicted"/>
<gene>
    <name evidence="1" type="ORF">SLEP1_g46170</name>
</gene>